<dbReference type="Gene3D" id="1.10.10.10">
    <property type="entry name" value="Winged helix-like DNA-binding domain superfamily/Winged helix DNA-binding domain"/>
    <property type="match status" value="1"/>
</dbReference>
<accession>A0ABY5H2N6</accession>
<feature type="compositionally biased region" description="Polar residues" evidence="5">
    <location>
        <begin position="309"/>
        <end position="328"/>
    </location>
</feature>
<dbReference type="InterPro" id="IPR036388">
    <property type="entry name" value="WH-like_DNA-bd_sf"/>
</dbReference>
<keyword evidence="2" id="KW-0805">Transcription regulation</keyword>
<dbReference type="InterPro" id="IPR005119">
    <property type="entry name" value="LysR_subst-bd"/>
</dbReference>
<evidence type="ECO:0000313" key="8">
    <source>
        <dbReference type="Proteomes" id="UP001059672"/>
    </source>
</evidence>
<gene>
    <name evidence="7" type="ORF">KDW96_11910</name>
</gene>
<keyword evidence="4" id="KW-0804">Transcription</keyword>
<evidence type="ECO:0000259" key="6">
    <source>
        <dbReference type="PROSITE" id="PS50931"/>
    </source>
</evidence>
<dbReference type="InterPro" id="IPR036390">
    <property type="entry name" value="WH_DNA-bd_sf"/>
</dbReference>
<comment type="similarity">
    <text evidence="1">Belongs to the LysR transcriptional regulatory family.</text>
</comment>
<dbReference type="PRINTS" id="PR00039">
    <property type="entry name" value="HTHLYSR"/>
</dbReference>
<keyword evidence="3" id="KW-0238">DNA-binding</keyword>
<reference evidence="7" key="1">
    <citation type="submission" date="2021-04" db="EMBL/GenBank/DDBJ databases">
        <title>Oceanospirillales bacteria with DddD are important DMSP degraders in coastal seawater.</title>
        <authorList>
            <person name="Liu J."/>
        </authorList>
    </citation>
    <scope>NUCLEOTIDE SEQUENCE</scope>
    <source>
        <strain evidence="7">D13-4</strain>
    </source>
</reference>
<dbReference type="Proteomes" id="UP001059672">
    <property type="component" value="Chromosome"/>
</dbReference>
<dbReference type="Pfam" id="PF03466">
    <property type="entry name" value="LysR_substrate"/>
    <property type="match status" value="1"/>
</dbReference>
<evidence type="ECO:0000256" key="2">
    <source>
        <dbReference type="ARBA" id="ARBA00023015"/>
    </source>
</evidence>
<feature type="region of interest" description="Disordered" evidence="5">
    <location>
        <begin position="301"/>
        <end position="328"/>
    </location>
</feature>
<dbReference type="SUPFAM" id="SSF53850">
    <property type="entry name" value="Periplasmic binding protein-like II"/>
    <property type="match status" value="1"/>
</dbReference>
<dbReference type="InterPro" id="IPR050950">
    <property type="entry name" value="HTH-type_LysR_regulators"/>
</dbReference>
<proteinExistence type="inferred from homology"/>
<evidence type="ECO:0000256" key="4">
    <source>
        <dbReference type="ARBA" id="ARBA00023163"/>
    </source>
</evidence>
<dbReference type="SUPFAM" id="SSF46785">
    <property type="entry name" value="Winged helix' DNA-binding domain"/>
    <property type="match status" value="1"/>
</dbReference>
<feature type="domain" description="HTH lysR-type" evidence="6">
    <location>
        <begin position="7"/>
        <end position="64"/>
    </location>
</feature>
<dbReference type="PANTHER" id="PTHR30419">
    <property type="entry name" value="HTH-TYPE TRANSCRIPTIONAL REGULATOR YBHD"/>
    <property type="match status" value="1"/>
</dbReference>
<dbReference type="PROSITE" id="PS50931">
    <property type="entry name" value="HTH_LYSR"/>
    <property type="match status" value="1"/>
</dbReference>
<sequence>MNWTRRLRLHHLNLLTILSETGSLSEAARVAHTTQPGLSKWLKELEEDVGATLFERHARGLKPTAEGQLLLNHARRILSEMERAQHNLAALQEFGAPQVALGTSPAAAPSLVPDAVMAFLRRHPRGRVELQENTMNTLLEKLEQGELDVVVGRLDNYQPRTSLHSEMLQREPMRIVARPGHCLANRKQLQWQDLQAQDWVLWPQGTPIRSRLDAALSSAGLKPLSCRVESTSLMANLWLLQSSNMLSAVSGRVAEHFTGRGLVKILDFELDGEGMLGMCWRDEPHQDPVVDDLLESLREAARLPATGVPQANSDTAGNEDSPSDSLTT</sequence>
<name>A0ABY5H2N6_9PSED</name>
<dbReference type="RefSeq" id="WP_255836479.1">
    <property type="nucleotide sequence ID" value="NZ_CP073346.1"/>
</dbReference>
<dbReference type="PANTHER" id="PTHR30419:SF8">
    <property type="entry name" value="NITROGEN ASSIMILATION TRANSCRIPTIONAL ACTIVATOR-RELATED"/>
    <property type="match status" value="1"/>
</dbReference>
<dbReference type="InterPro" id="IPR000847">
    <property type="entry name" value="LysR_HTH_N"/>
</dbReference>
<keyword evidence="8" id="KW-1185">Reference proteome</keyword>
<dbReference type="Pfam" id="PF00126">
    <property type="entry name" value="HTH_1"/>
    <property type="match status" value="1"/>
</dbReference>
<evidence type="ECO:0000256" key="5">
    <source>
        <dbReference type="SAM" id="MobiDB-lite"/>
    </source>
</evidence>
<dbReference type="EMBL" id="CP073346">
    <property type="protein sequence ID" value="UTW05898.1"/>
    <property type="molecule type" value="Genomic_DNA"/>
</dbReference>
<protein>
    <submittedName>
        <fullName evidence="7">LysR family transcriptional regulator</fullName>
    </submittedName>
</protein>
<evidence type="ECO:0000256" key="3">
    <source>
        <dbReference type="ARBA" id="ARBA00023125"/>
    </source>
</evidence>
<organism evidence="7 8">
    <name type="scientific">Pseudomonas benzenivorans</name>
    <dbReference type="NCBI Taxonomy" id="556533"/>
    <lineage>
        <taxon>Bacteria</taxon>
        <taxon>Pseudomonadati</taxon>
        <taxon>Pseudomonadota</taxon>
        <taxon>Gammaproteobacteria</taxon>
        <taxon>Pseudomonadales</taxon>
        <taxon>Pseudomonadaceae</taxon>
        <taxon>Pseudomonas</taxon>
    </lineage>
</organism>
<dbReference type="Gene3D" id="3.40.190.290">
    <property type="match status" value="1"/>
</dbReference>
<evidence type="ECO:0000313" key="7">
    <source>
        <dbReference type="EMBL" id="UTW05898.1"/>
    </source>
</evidence>
<evidence type="ECO:0000256" key="1">
    <source>
        <dbReference type="ARBA" id="ARBA00009437"/>
    </source>
</evidence>